<keyword evidence="5" id="KW-0418">Kinase</keyword>
<accession>A0A4R2KQT0</accession>
<keyword evidence="3" id="KW-0460">Magnesium</keyword>
<dbReference type="SUPFAM" id="SSF53448">
    <property type="entry name" value="Nucleotide-diphospho-sugar transferases"/>
    <property type="match status" value="1"/>
</dbReference>
<evidence type="ECO:0000256" key="3">
    <source>
        <dbReference type="ARBA" id="ARBA00022842"/>
    </source>
</evidence>
<feature type="domain" description="MobA-like NTP transferase" evidence="4">
    <location>
        <begin position="30"/>
        <end position="164"/>
    </location>
</feature>
<keyword evidence="2" id="KW-0548">Nucleotidyltransferase</keyword>
<evidence type="ECO:0000259" key="4">
    <source>
        <dbReference type="Pfam" id="PF12804"/>
    </source>
</evidence>
<dbReference type="Proteomes" id="UP000294980">
    <property type="component" value="Unassembled WGS sequence"/>
</dbReference>
<evidence type="ECO:0000256" key="1">
    <source>
        <dbReference type="ARBA" id="ARBA00022679"/>
    </source>
</evidence>
<evidence type="ECO:0000256" key="2">
    <source>
        <dbReference type="ARBA" id="ARBA00022695"/>
    </source>
</evidence>
<gene>
    <name evidence="5" type="ORF">EV688_106175</name>
</gene>
<keyword evidence="6" id="KW-1185">Reference proteome</keyword>
<dbReference type="InterPro" id="IPR025877">
    <property type="entry name" value="MobA-like_NTP_Trfase"/>
</dbReference>
<name>A0A4R2KQT0_9GAMM</name>
<organism evidence="5 6">
    <name type="scientific">Chromatocurvus halotolerans</name>
    <dbReference type="NCBI Taxonomy" id="1132028"/>
    <lineage>
        <taxon>Bacteria</taxon>
        <taxon>Pseudomonadati</taxon>
        <taxon>Pseudomonadota</taxon>
        <taxon>Gammaproteobacteria</taxon>
        <taxon>Cellvibrionales</taxon>
        <taxon>Halieaceae</taxon>
        <taxon>Chromatocurvus</taxon>
    </lineage>
</organism>
<protein>
    <submittedName>
        <fullName evidence="5">Choline kinase</fullName>
    </submittedName>
</protein>
<dbReference type="InterPro" id="IPR050065">
    <property type="entry name" value="GlmU-like"/>
</dbReference>
<dbReference type="AlphaFoldDB" id="A0A4R2KQT0"/>
<dbReference type="PANTHER" id="PTHR43584:SF8">
    <property type="entry name" value="N-ACETYLMURAMATE ALPHA-1-PHOSPHATE URIDYLYLTRANSFERASE"/>
    <property type="match status" value="1"/>
</dbReference>
<proteinExistence type="predicted"/>
<dbReference type="Pfam" id="PF12804">
    <property type="entry name" value="NTP_transf_3"/>
    <property type="match status" value="1"/>
</dbReference>
<sequence>MRIKLVSLPGCEERNDNNARNIPGGIYMKVIILSAGQGSRLLPLTENQPKCALAVAGTPVLEWQLHSIARCPQIEEVVVVTGYATDKVEAIIAGFSSDRLLVRSLHNPFFAASDNLGTCWIARHEMHDSFILINGDTLFETAVLQTLLDVEATCPITLTVDRKGYYDDDDMKVILERGRLRQIGKKLDPEDVNGESIGMTRFTAHGADIFRAELERSMRFGGGLNRWYLSAIDVIAQKHAVVACCIEGLSWCEIDTHEDIENAHGVVRGWSQPCRASLGNGVLRGA</sequence>
<dbReference type="Gene3D" id="3.90.550.10">
    <property type="entry name" value="Spore Coat Polysaccharide Biosynthesis Protein SpsA, Chain A"/>
    <property type="match status" value="1"/>
</dbReference>
<dbReference type="PANTHER" id="PTHR43584">
    <property type="entry name" value="NUCLEOTIDYL TRANSFERASE"/>
    <property type="match status" value="1"/>
</dbReference>
<keyword evidence="1" id="KW-0808">Transferase</keyword>
<comment type="caution">
    <text evidence="5">The sequence shown here is derived from an EMBL/GenBank/DDBJ whole genome shotgun (WGS) entry which is preliminary data.</text>
</comment>
<dbReference type="GO" id="GO:0016779">
    <property type="term" value="F:nucleotidyltransferase activity"/>
    <property type="evidence" value="ECO:0007669"/>
    <property type="project" value="UniProtKB-KW"/>
</dbReference>
<reference evidence="5 6" key="1">
    <citation type="submission" date="2019-03" db="EMBL/GenBank/DDBJ databases">
        <title>Genomic Encyclopedia of Type Strains, Phase IV (KMG-IV): sequencing the most valuable type-strain genomes for metagenomic binning, comparative biology and taxonomic classification.</title>
        <authorList>
            <person name="Goeker M."/>
        </authorList>
    </citation>
    <scope>NUCLEOTIDE SEQUENCE [LARGE SCALE GENOMIC DNA]</scope>
    <source>
        <strain evidence="5 6">DSM 23344</strain>
    </source>
</reference>
<dbReference type="EMBL" id="SLWX01000006">
    <property type="protein sequence ID" value="TCO75984.1"/>
    <property type="molecule type" value="Genomic_DNA"/>
</dbReference>
<dbReference type="CDD" id="cd02523">
    <property type="entry name" value="PC_cytidylyltransferase"/>
    <property type="match status" value="1"/>
</dbReference>
<evidence type="ECO:0000313" key="6">
    <source>
        <dbReference type="Proteomes" id="UP000294980"/>
    </source>
</evidence>
<dbReference type="InterPro" id="IPR029044">
    <property type="entry name" value="Nucleotide-diphossugar_trans"/>
</dbReference>
<evidence type="ECO:0000313" key="5">
    <source>
        <dbReference type="EMBL" id="TCO75984.1"/>
    </source>
</evidence>
<dbReference type="GO" id="GO:0016301">
    <property type="term" value="F:kinase activity"/>
    <property type="evidence" value="ECO:0007669"/>
    <property type="project" value="UniProtKB-KW"/>
</dbReference>